<dbReference type="Proteomes" id="UP000308652">
    <property type="component" value="Unassembled WGS sequence"/>
</dbReference>
<dbReference type="STRING" id="68775.A0A5C3M488"/>
<keyword evidence="3" id="KW-1185">Reference proteome</keyword>
<dbReference type="SUPFAM" id="SSF51735">
    <property type="entry name" value="NAD(P)-binding Rossmann-fold domains"/>
    <property type="match status" value="1"/>
</dbReference>
<evidence type="ECO:0008006" key="4">
    <source>
        <dbReference type="Google" id="ProtNLM"/>
    </source>
</evidence>
<dbReference type="AlphaFoldDB" id="A0A5C3M488"/>
<dbReference type="Gene3D" id="3.40.50.720">
    <property type="entry name" value="NAD(P)-binding Rossmann-like Domain"/>
    <property type="match status" value="1"/>
</dbReference>
<organism evidence="2 3">
    <name type="scientific">Crucibulum laeve</name>
    <dbReference type="NCBI Taxonomy" id="68775"/>
    <lineage>
        <taxon>Eukaryota</taxon>
        <taxon>Fungi</taxon>
        <taxon>Dikarya</taxon>
        <taxon>Basidiomycota</taxon>
        <taxon>Agaricomycotina</taxon>
        <taxon>Agaricomycetes</taxon>
        <taxon>Agaricomycetidae</taxon>
        <taxon>Agaricales</taxon>
        <taxon>Agaricineae</taxon>
        <taxon>Nidulariaceae</taxon>
        <taxon>Crucibulum</taxon>
    </lineage>
</organism>
<proteinExistence type="predicted"/>
<name>A0A5C3M488_9AGAR</name>
<dbReference type="EMBL" id="ML213600">
    <property type="protein sequence ID" value="TFK39196.1"/>
    <property type="molecule type" value="Genomic_DNA"/>
</dbReference>
<dbReference type="InterPro" id="IPR002347">
    <property type="entry name" value="SDR_fam"/>
</dbReference>
<protein>
    <recommendedName>
        <fullName evidence="4">NAD(P)-binding protein</fullName>
    </recommendedName>
</protein>
<evidence type="ECO:0000256" key="1">
    <source>
        <dbReference type="ARBA" id="ARBA00023002"/>
    </source>
</evidence>
<dbReference type="InterPro" id="IPR052228">
    <property type="entry name" value="Sec_Metab_Biosynth_Oxidored"/>
</dbReference>
<dbReference type="OrthoDB" id="2898509at2759"/>
<dbReference type="GO" id="GO:0016491">
    <property type="term" value="F:oxidoreductase activity"/>
    <property type="evidence" value="ECO:0007669"/>
    <property type="project" value="UniProtKB-KW"/>
</dbReference>
<dbReference type="Pfam" id="PF00106">
    <property type="entry name" value="adh_short"/>
    <property type="match status" value="1"/>
</dbReference>
<dbReference type="PRINTS" id="PR00081">
    <property type="entry name" value="GDHRDH"/>
</dbReference>
<accession>A0A5C3M488</accession>
<evidence type="ECO:0000313" key="3">
    <source>
        <dbReference type="Proteomes" id="UP000308652"/>
    </source>
</evidence>
<sequence length="307" mass="34557">MPSVAAARNANAKFHPSYSPVAVFVGGTSGIGQAMAEAFARYTNGKASIFILGRNRTAGEAIIATFPKPQDAESQWHHEFLECDVWLMKNVHALTKTLLERVSTINFLVFTQSVPTLGPKQESAEGLDIRLALRYYSRWVLIDDLLPGLRKARELGQDAKVMSILAAGQYSKLDINDLGLKKKFTPYKAMLQTASYNDLMVAEYAKRELDIAFTHIYPGYVKTPWIYKIDDWVFRAMYPIMFPLYLVFTTPVKDCAEYMLFALFDGEKGMFRRGPTGDNIAYSRLGENDLKDASAIFLLLSYVTKLL</sequence>
<keyword evidence="1" id="KW-0560">Oxidoreductase</keyword>
<gene>
    <name evidence="2" type="ORF">BDQ12DRAFT_73008</name>
</gene>
<dbReference type="PANTHER" id="PTHR47534">
    <property type="entry name" value="YALI0E05731P"/>
    <property type="match status" value="1"/>
</dbReference>
<evidence type="ECO:0000313" key="2">
    <source>
        <dbReference type="EMBL" id="TFK39196.1"/>
    </source>
</evidence>
<reference evidence="2 3" key="1">
    <citation type="journal article" date="2019" name="Nat. Ecol. Evol.">
        <title>Megaphylogeny resolves global patterns of mushroom evolution.</title>
        <authorList>
            <person name="Varga T."/>
            <person name="Krizsan K."/>
            <person name="Foldi C."/>
            <person name="Dima B."/>
            <person name="Sanchez-Garcia M."/>
            <person name="Sanchez-Ramirez S."/>
            <person name="Szollosi G.J."/>
            <person name="Szarkandi J.G."/>
            <person name="Papp V."/>
            <person name="Albert L."/>
            <person name="Andreopoulos W."/>
            <person name="Angelini C."/>
            <person name="Antonin V."/>
            <person name="Barry K.W."/>
            <person name="Bougher N.L."/>
            <person name="Buchanan P."/>
            <person name="Buyck B."/>
            <person name="Bense V."/>
            <person name="Catcheside P."/>
            <person name="Chovatia M."/>
            <person name="Cooper J."/>
            <person name="Damon W."/>
            <person name="Desjardin D."/>
            <person name="Finy P."/>
            <person name="Geml J."/>
            <person name="Haridas S."/>
            <person name="Hughes K."/>
            <person name="Justo A."/>
            <person name="Karasinski D."/>
            <person name="Kautmanova I."/>
            <person name="Kiss B."/>
            <person name="Kocsube S."/>
            <person name="Kotiranta H."/>
            <person name="LaButti K.M."/>
            <person name="Lechner B.E."/>
            <person name="Liimatainen K."/>
            <person name="Lipzen A."/>
            <person name="Lukacs Z."/>
            <person name="Mihaltcheva S."/>
            <person name="Morgado L.N."/>
            <person name="Niskanen T."/>
            <person name="Noordeloos M.E."/>
            <person name="Ohm R.A."/>
            <person name="Ortiz-Santana B."/>
            <person name="Ovrebo C."/>
            <person name="Racz N."/>
            <person name="Riley R."/>
            <person name="Savchenko A."/>
            <person name="Shiryaev A."/>
            <person name="Soop K."/>
            <person name="Spirin V."/>
            <person name="Szebenyi C."/>
            <person name="Tomsovsky M."/>
            <person name="Tulloss R.E."/>
            <person name="Uehling J."/>
            <person name="Grigoriev I.V."/>
            <person name="Vagvolgyi C."/>
            <person name="Papp T."/>
            <person name="Martin F.M."/>
            <person name="Miettinen O."/>
            <person name="Hibbett D.S."/>
            <person name="Nagy L.G."/>
        </authorList>
    </citation>
    <scope>NUCLEOTIDE SEQUENCE [LARGE SCALE GENOMIC DNA]</scope>
    <source>
        <strain evidence="2 3">CBS 166.37</strain>
    </source>
</reference>
<dbReference type="PANTHER" id="PTHR47534:SF3">
    <property type="entry name" value="ALCOHOL DEHYDROGENASE-LIKE C-TERMINAL DOMAIN-CONTAINING PROTEIN"/>
    <property type="match status" value="1"/>
</dbReference>
<dbReference type="InterPro" id="IPR036291">
    <property type="entry name" value="NAD(P)-bd_dom_sf"/>
</dbReference>